<dbReference type="EMBL" id="RHPJ01000002">
    <property type="protein sequence ID" value="TGO05159.1"/>
    <property type="molecule type" value="Genomic_DNA"/>
</dbReference>
<proteinExistence type="inferred from homology"/>
<dbReference type="Pfam" id="PF21365">
    <property type="entry name" value="Glyco_hydro_31_3rd"/>
    <property type="match status" value="1"/>
</dbReference>
<organism evidence="5 6">
    <name type="scientific">Serinibacter arcticus</name>
    <dbReference type="NCBI Taxonomy" id="1655435"/>
    <lineage>
        <taxon>Bacteria</taxon>
        <taxon>Bacillati</taxon>
        <taxon>Actinomycetota</taxon>
        <taxon>Actinomycetes</taxon>
        <taxon>Micrococcales</taxon>
        <taxon>Beutenbergiaceae</taxon>
        <taxon>Serinibacter</taxon>
    </lineage>
</organism>
<evidence type="ECO:0000313" key="6">
    <source>
        <dbReference type="Proteomes" id="UP000297318"/>
    </source>
</evidence>
<keyword evidence="2" id="KW-0326">Glycosidase</keyword>
<feature type="domain" description="Glycosyl hydrolase family 31 C-terminal" evidence="4">
    <location>
        <begin position="528"/>
        <end position="622"/>
    </location>
</feature>
<dbReference type="InterPro" id="IPR013780">
    <property type="entry name" value="Glyco_hydro_b"/>
</dbReference>
<keyword evidence="2" id="KW-0378">Hydrolase</keyword>
<dbReference type="Proteomes" id="UP000297318">
    <property type="component" value="Unassembled WGS sequence"/>
</dbReference>
<dbReference type="Gene3D" id="3.20.20.80">
    <property type="entry name" value="Glycosidases"/>
    <property type="match status" value="1"/>
</dbReference>
<dbReference type="InterPro" id="IPR000322">
    <property type="entry name" value="Glyco_hydro_31_TIM"/>
</dbReference>
<dbReference type="PANTHER" id="PTHR22762">
    <property type="entry name" value="ALPHA-GLUCOSIDASE"/>
    <property type="match status" value="1"/>
</dbReference>
<accession>A0A4Z1E1P7</accession>
<evidence type="ECO:0000313" key="5">
    <source>
        <dbReference type="EMBL" id="TGO05159.1"/>
    </source>
</evidence>
<evidence type="ECO:0000256" key="2">
    <source>
        <dbReference type="RuleBase" id="RU361185"/>
    </source>
</evidence>
<comment type="similarity">
    <text evidence="1 2">Belongs to the glycosyl hydrolase 31 family.</text>
</comment>
<evidence type="ECO:0000256" key="1">
    <source>
        <dbReference type="ARBA" id="ARBA00007806"/>
    </source>
</evidence>
<dbReference type="SUPFAM" id="SSF51011">
    <property type="entry name" value="Glycosyl hydrolase domain"/>
    <property type="match status" value="1"/>
</dbReference>
<dbReference type="Gene3D" id="2.60.40.1180">
    <property type="entry name" value="Golgi alpha-mannosidase II"/>
    <property type="match status" value="2"/>
</dbReference>
<name>A0A4Z1E1P7_9MICO</name>
<reference evidence="5 6" key="1">
    <citation type="submission" date="2018-11" db="EMBL/GenBank/DDBJ databases">
        <title>Complete genome sequencing of the Actinobacteria Serinibacter sp. K3-2.</title>
        <authorList>
            <person name="Rakitin A.L."/>
            <person name="Beletsky A.V."/>
            <person name="Mardanov A.V."/>
            <person name="Ravin N.V."/>
            <person name="Gromova A.S."/>
            <person name="Filippova S.N."/>
            <person name="Gal'Chenko V.F."/>
        </authorList>
    </citation>
    <scope>NUCLEOTIDE SEQUENCE [LARGE SCALE GENOMIC DNA]</scope>
    <source>
        <strain evidence="5 6">K3-2</strain>
    </source>
</reference>
<dbReference type="PANTHER" id="PTHR22762:SF89">
    <property type="entry name" value="ALPHA-XYLOSIDASE"/>
    <property type="match status" value="1"/>
</dbReference>
<feature type="domain" description="Glycoside hydrolase family 31 TIM barrel" evidence="3">
    <location>
        <begin position="217"/>
        <end position="520"/>
    </location>
</feature>
<gene>
    <name evidence="5" type="ORF">SERN_1163</name>
</gene>
<dbReference type="CDD" id="cd06595">
    <property type="entry name" value="GH31_u1"/>
    <property type="match status" value="1"/>
</dbReference>
<dbReference type="AlphaFoldDB" id="A0A4Z1E1P7"/>
<comment type="caution">
    <text evidence="5">The sequence shown here is derived from an EMBL/GenBank/DDBJ whole genome shotgun (WGS) entry which is preliminary data.</text>
</comment>
<keyword evidence="6" id="KW-1185">Reference proteome</keyword>
<protein>
    <submittedName>
        <fullName evidence="5">Maltodextrin glucosidase</fullName>
    </submittedName>
</protein>
<dbReference type="GO" id="GO:0005975">
    <property type="term" value="P:carbohydrate metabolic process"/>
    <property type="evidence" value="ECO:0007669"/>
    <property type="project" value="InterPro"/>
</dbReference>
<dbReference type="SUPFAM" id="SSF51445">
    <property type="entry name" value="(Trans)glycosidases"/>
    <property type="match status" value="1"/>
</dbReference>
<dbReference type="GO" id="GO:0090599">
    <property type="term" value="F:alpha-glucosidase activity"/>
    <property type="evidence" value="ECO:0007669"/>
    <property type="project" value="TreeGrafter"/>
</dbReference>
<dbReference type="InterPro" id="IPR017853">
    <property type="entry name" value="GH"/>
</dbReference>
<dbReference type="GO" id="GO:0006491">
    <property type="term" value="P:N-glycan processing"/>
    <property type="evidence" value="ECO:0007669"/>
    <property type="project" value="TreeGrafter"/>
</dbReference>
<evidence type="ECO:0000259" key="4">
    <source>
        <dbReference type="Pfam" id="PF21365"/>
    </source>
</evidence>
<sequence>MFAMSDGRPAPANETAVVAGETYRFTVLTSRLLRLEYSAAGEFVDERTQVVVDRAFDGVVPTFEVRRGEGSPDAVEILTEHLHLEYTGGPFHASTLSVTLRSGATDPHYSVWRFGQEYPDQPPFRANLRGTARTLDEVDGATELEPGLLATYGFATLDDSDSVLLSDDGWIAPRPHAVRAAAGRPDPTPSSDLYLFAHGRDFRGALTDFHLLTGPAPLVPRYVLGNWWSRFWRYSEESYLELMDTFEAERVPLSVAVIDMDWHVTDVDPAIGTGWTGYTWNADLFPDPARFLGALHERGLAVTLNVHPADGVRRHENAYAEVARAVGIDPESGLGVAFDVTSRAFVDAYLRLLHHPLEEQGVDFWWLDWQSGGSTRIPGLDPLWMLNHIHYLDSARGGRRPLTFSRYAGLGSHRYPVGFSGDTIITWASLDFQPAFTATAANVGYGWWSHDVGGHRAGTHDVERSVRWVQLGVFSPVNRLHSSNSPFTSKEPWSFGPRAEAAMTRFLRLRHLLVPTLYTAAWAAHTDGVAVVRPMYHDYPRWDESLAVPNQAMVAEHLLLAPITTPEDDVAHVASTTAWLPAGSWIDVFTGARYDGGERGRTVRLHRALEGYPVLARAGAVLPLAADPLADVRSNPETLVLRAFPGTAESTLVEDDGAAEPTPEVTVLRQRLAAAGDGGPDGGTTIELEIVPTTGREPGRTRQVWVDLVGVASVESVEVSGGDGAAQPHVVGPVADDAAELLAPALRISLGRIDPALGLTLTVRGASAIPRDVVQDAFCLLDGAELAYETKEQAWSAVQQQHGLDLAQTLATVDLPEVLRSAIVEAASARPVF</sequence>
<dbReference type="InterPro" id="IPR048395">
    <property type="entry name" value="Glyco_hydro_31_C"/>
</dbReference>
<dbReference type="Pfam" id="PF01055">
    <property type="entry name" value="Glyco_hydro_31_2nd"/>
    <property type="match status" value="1"/>
</dbReference>
<evidence type="ECO:0000259" key="3">
    <source>
        <dbReference type="Pfam" id="PF01055"/>
    </source>
</evidence>